<gene>
    <name evidence="2" type="ORF">AKJ29_12810</name>
</gene>
<organism evidence="2 3">
    <name type="scientific">Aliiroseovarius crassostreae</name>
    <dbReference type="NCBI Taxonomy" id="154981"/>
    <lineage>
        <taxon>Bacteria</taxon>
        <taxon>Pseudomonadati</taxon>
        <taxon>Pseudomonadota</taxon>
        <taxon>Alphaproteobacteria</taxon>
        <taxon>Rhodobacterales</taxon>
        <taxon>Paracoccaceae</taxon>
        <taxon>Aliiroseovarius</taxon>
    </lineage>
</organism>
<feature type="region of interest" description="Disordered" evidence="1">
    <location>
        <begin position="320"/>
        <end position="344"/>
    </location>
</feature>
<sequence length="344" mass="37602">MTRRAAFSRVAGRAGWQGALLASSLLLSGCLAFQGGVRTSPVPQPRPAPAIYTPSAESVELAGYYERVQRGLLVQGLLRGDDGGVDTPFTDEMLARNFMRLAFSSEYALPGRAGQSGQSPAQFLNRWDGPVRLSLSFGASVDPDARKQVTAITRRYASRLARITGLSISVLKPDHPRANMRIFIVDERERRALEARLSRGDGTLSAAAIRALISLDRRNYCHVLARAPQGTATLTKADVVIRTEIPPRMMGACLHEEIAQGLGIGNDSPQARPSIFNDDEEFGRLTTHDEMLLRILYDARLRPGMSADEARPIVTEIARELVPPAHRSARPDQTPHTSPTDDEV</sequence>
<comment type="caution">
    <text evidence="2">The sequence shown here is derived from an EMBL/GenBank/DDBJ whole genome shotgun (WGS) entry which is preliminary data.</text>
</comment>
<dbReference type="EMBL" id="LKBA01000006">
    <property type="protein sequence ID" value="KPN63517.1"/>
    <property type="molecule type" value="Genomic_DNA"/>
</dbReference>
<dbReference type="AlphaFoldDB" id="A0A0P7IW10"/>
<dbReference type="OrthoDB" id="3295600at2"/>
<keyword evidence="3" id="KW-1185">Reference proteome</keyword>
<evidence type="ECO:0000313" key="2">
    <source>
        <dbReference type="EMBL" id="KPN63517.1"/>
    </source>
</evidence>
<dbReference type="PROSITE" id="PS51257">
    <property type="entry name" value="PROKAR_LIPOPROTEIN"/>
    <property type="match status" value="1"/>
</dbReference>
<evidence type="ECO:0000256" key="1">
    <source>
        <dbReference type="SAM" id="MobiDB-lite"/>
    </source>
</evidence>
<protein>
    <recommendedName>
        <fullName evidence="4">DUF2927 domain-containing protein</fullName>
    </recommendedName>
</protein>
<dbReference type="STRING" id="154981.AKJ29_12810"/>
<dbReference type="InterPro" id="IPR021323">
    <property type="entry name" value="DUF2927"/>
</dbReference>
<dbReference type="RefSeq" id="WP_055189939.1">
    <property type="nucleotide sequence ID" value="NZ_FPBS01000026.1"/>
</dbReference>
<dbReference type="Pfam" id="PF11150">
    <property type="entry name" value="DUF2927"/>
    <property type="match status" value="1"/>
</dbReference>
<accession>A0A0P7IW10</accession>
<evidence type="ECO:0008006" key="4">
    <source>
        <dbReference type="Google" id="ProtNLM"/>
    </source>
</evidence>
<dbReference type="Proteomes" id="UP000050471">
    <property type="component" value="Unassembled WGS sequence"/>
</dbReference>
<name>A0A0P7IW10_9RHOB</name>
<evidence type="ECO:0000313" key="3">
    <source>
        <dbReference type="Proteomes" id="UP000050471"/>
    </source>
</evidence>
<proteinExistence type="predicted"/>
<reference evidence="2 3" key="1">
    <citation type="submission" date="2015-09" db="EMBL/GenBank/DDBJ databases">
        <title>Draft genome sequence of Aliiroseovarius crassostreae CV919-312TSm, the causative agent of Roseovarius Oyster Disease (formerly Juvenile Oyster Disease).</title>
        <authorList>
            <person name="Kessner L."/>
            <person name="Spinard E."/>
            <person name="Nelson D."/>
        </authorList>
    </citation>
    <scope>NUCLEOTIDE SEQUENCE [LARGE SCALE GENOMIC DNA]</scope>
    <source>
        <strain evidence="2 3">CV919-312</strain>
    </source>
</reference>